<accession>A0A0B4CZW3</accession>
<dbReference type="AlphaFoldDB" id="A0A0B4CZW3"/>
<gene>
    <name evidence="2" type="ORF">RM50_09795</name>
</gene>
<proteinExistence type="predicted"/>
<organism evidence="2 3">
    <name type="scientific">Pseudarthrobacter phenanthrenivorans</name>
    <name type="common">Arthrobacter phenanthrenivorans</name>
    <dbReference type="NCBI Taxonomy" id="361575"/>
    <lineage>
        <taxon>Bacteria</taxon>
        <taxon>Bacillati</taxon>
        <taxon>Actinomycetota</taxon>
        <taxon>Actinomycetes</taxon>
        <taxon>Micrococcales</taxon>
        <taxon>Micrococcaceae</taxon>
        <taxon>Pseudarthrobacter</taxon>
    </lineage>
</organism>
<feature type="transmembrane region" description="Helical" evidence="1">
    <location>
        <begin position="96"/>
        <end position="117"/>
    </location>
</feature>
<keyword evidence="1" id="KW-1133">Transmembrane helix</keyword>
<evidence type="ECO:0000313" key="3">
    <source>
        <dbReference type="Proteomes" id="UP000031196"/>
    </source>
</evidence>
<feature type="transmembrane region" description="Helical" evidence="1">
    <location>
        <begin position="62"/>
        <end position="84"/>
    </location>
</feature>
<dbReference type="RefSeq" id="WP_043452265.1">
    <property type="nucleotide sequence ID" value="NZ_JWTB01000019.1"/>
</dbReference>
<feature type="transmembrane region" description="Helical" evidence="1">
    <location>
        <begin position="167"/>
        <end position="189"/>
    </location>
</feature>
<feature type="transmembrane region" description="Helical" evidence="1">
    <location>
        <begin position="21"/>
        <end position="42"/>
    </location>
</feature>
<protein>
    <submittedName>
        <fullName evidence="2">Uncharacterized protein</fullName>
    </submittedName>
</protein>
<comment type="caution">
    <text evidence="2">The sequence shown here is derived from an EMBL/GenBank/DDBJ whole genome shotgun (WGS) entry which is preliminary data.</text>
</comment>
<sequence>MSYIPVSRRTLRLHRESERSTRRLVAGLSAAAFVAWLLSVLLSSTMFVDGYVHDIDLVVHDLFLVVAFGAIILVDWHGFLWLIGRRTLGEIIRLDGAATPLIWGGLAGMLATGVFLSPHLDSPMTEVKLAAVLVLSLNGIMLIPLMRRLARLPARTAFGDLSTGQRVHLMTCLVISQLCWWIAIIIGFINAQS</sequence>
<keyword evidence="1" id="KW-0472">Membrane</keyword>
<dbReference type="EMBL" id="JWTB01000019">
    <property type="protein sequence ID" value="KIC66699.1"/>
    <property type="molecule type" value="Genomic_DNA"/>
</dbReference>
<evidence type="ECO:0000313" key="2">
    <source>
        <dbReference type="EMBL" id="KIC66699.1"/>
    </source>
</evidence>
<name>A0A0B4CZW3_PSEPS</name>
<dbReference type="Proteomes" id="UP000031196">
    <property type="component" value="Unassembled WGS sequence"/>
</dbReference>
<feature type="transmembrane region" description="Helical" evidence="1">
    <location>
        <begin position="129"/>
        <end position="146"/>
    </location>
</feature>
<reference evidence="2 3" key="1">
    <citation type="submission" date="2014-12" db="EMBL/GenBank/DDBJ databases">
        <title>Genome sequencing of Arthrobacter phenanthrenivorans SWC37.</title>
        <authorList>
            <person name="Tan P.W."/>
            <person name="Chan K.-G."/>
        </authorList>
    </citation>
    <scope>NUCLEOTIDE SEQUENCE [LARGE SCALE GENOMIC DNA]</scope>
    <source>
        <strain evidence="2 3">SWC37</strain>
    </source>
</reference>
<evidence type="ECO:0000256" key="1">
    <source>
        <dbReference type="SAM" id="Phobius"/>
    </source>
</evidence>
<dbReference type="OrthoDB" id="4350935at2"/>
<keyword evidence="1" id="KW-0812">Transmembrane</keyword>